<keyword evidence="2" id="KW-0444">Lipid biosynthesis</keyword>
<evidence type="ECO:0000256" key="8">
    <source>
        <dbReference type="ARBA" id="ARBA00039866"/>
    </source>
</evidence>
<keyword evidence="4" id="KW-0443">Lipid metabolism</keyword>
<comment type="similarity">
    <text evidence="6">Belongs to the acetyltransferase family. OlsB subfamily.</text>
</comment>
<dbReference type="Pfam" id="PF13444">
    <property type="entry name" value="Acetyltransf_5"/>
    <property type="match status" value="1"/>
</dbReference>
<evidence type="ECO:0000256" key="5">
    <source>
        <dbReference type="ARBA" id="ARBA00023315"/>
    </source>
</evidence>
<dbReference type="AlphaFoldDB" id="A0A0P1F024"/>
<evidence type="ECO:0000313" key="12">
    <source>
        <dbReference type="Proteomes" id="UP000051298"/>
    </source>
</evidence>
<dbReference type="STRING" id="266809.PM03_10340"/>
<dbReference type="GO" id="GO:0006629">
    <property type="term" value="P:lipid metabolic process"/>
    <property type="evidence" value="ECO:0007669"/>
    <property type="project" value="UniProtKB-KW"/>
</dbReference>
<dbReference type="Proteomes" id="UP000051298">
    <property type="component" value="Unassembled WGS sequence"/>
</dbReference>
<dbReference type="InterPro" id="IPR016181">
    <property type="entry name" value="Acyl_CoA_acyltransferase"/>
</dbReference>
<sequence>MSPTPRFETRLATSPEDIRAAQRLRYEVFVAELGGDGTMVDHDARLEQDAFDDHAEHLLLLDHTRAPDPVVGVYRLMMAPQAKQAGGWYTASEYDLTPLLTTGRKVLELGRSCLHLDYRGGVGMMLLWQALADLVLTREVEILFGVASFHGTDPEALAAPLSLLHHRHLAPSQLRPIARAPHAVDMNRLPEAQIDRPAALRAVPSLIKAYLRLGGCVGAGAWVDHRFNTTDVCLVLDIDNLSEKQRALYMRKDRP</sequence>
<evidence type="ECO:0000256" key="4">
    <source>
        <dbReference type="ARBA" id="ARBA00023098"/>
    </source>
</evidence>
<dbReference type="SUPFAM" id="SSF55729">
    <property type="entry name" value="Acyl-CoA N-acyltransferases (Nat)"/>
    <property type="match status" value="1"/>
</dbReference>
<protein>
    <recommendedName>
        <fullName evidence="8">L-ornithine N(alpha)-acyltransferase</fullName>
        <ecNumber evidence="7">2.3.2.30</ecNumber>
    </recommendedName>
</protein>
<comment type="catalytic activity">
    <reaction evidence="10">
        <text>a (3R)-hydroxyacyl-[ACP] + L-ornithine = a lyso-ornithine lipid + holo-[ACP] + H(+)</text>
        <dbReference type="Rhea" id="RHEA:20633"/>
        <dbReference type="Rhea" id="RHEA-COMP:9685"/>
        <dbReference type="Rhea" id="RHEA-COMP:9945"/>
        <dbReference type="ChEBI" id="CHEBI:15378"/>
        <dbReference type="ChEBI" id="CHEBI:46911"/>
        <dbReference type="ChEBI" id="CHEBI:64479"/>
        <dbReference type="ChEBI" id="CHEBI:78827"/>
        <dbReference type="ChEBI" id="CHEBI:138482"/>
        <dbReference type="EC" id="2.3.2.30"/>
    </reaction>
    <physiologicalReaction direction="left-to-right" evidence="10">
        <dbReference type="Rhea" id="RHEA:20634"/>
    </physiologicalReaction>
</comment>
<organism evidence="11 12">
    <name type="scientific">Thalassobacter stenotrophicus</name>
    <dbReference type="NCBI Taxonomy" id="266809"/>
    <lineage>
        <taxon>Bacteria</taxon>
        <taxon>Pseudomonadati</taxon>
        <taxon>Pseudomonadota</taxon>
        <taxon>Alphaproteobacteria</taxon>
        <taxon>Rhodobacterales</taxon>
        <taxon>Roseobacteraceae</taxon>
        <taxon>Thalassobacter</taxon>
    </lineage>
</organism>
<dbReference type="PANTHER" id="PTHR37323:SF1">
    <property type="entry name" value="L-ORNITHINE N(ALPHA)-ACYLTRANSFERASE"/>
    <property type="match status" value="1"/>
</dbReference>
<evidence type="ECO:0000256" key="6">
    <source>
        <dbReference type="ARBA" id="ARBA00038095"/>
    </source>
</evidence>
<dbReference type="GO" id="GO:0043810">
    <property type="term" value="F:ornithine-acyl [acyl carrier protein] N-acyltransferase activity"/>
    <property type="evidence" value="ECO:0007669"/>
    <property type="project" value="UniProtKB-EC"/>
</dbReference>
<gene>
    <name evidence="11" type="ORF">THS5294_02183</name>
</gene>
<evidence type="ECO:0000256" key="3">
    <source>
        <dbReference type="ARBA" id="ARBA00022679"/>
    </source>
</evidence>
<evidence type="ECO:0000256" key="1">
    <source>
        <dbReference type="ARBA" id="ARBA00005189"/>
    </source>
</evidence>
<dbReference type="PANTHER" id="PTHR37323">
    <property type="entry name" value="GCN5-RELATED N-ACETYLTRANSFERASE"/>
    <property type="match status" value="1"/>
</dbReference>
<evidence type="ECO:0000256" key="7">
    <source>
        <dbReference type="ARBA" id="ARBA00039058"/>
    </source>
</evidence>
<evidence type="ECO:0000313" key="11">
    <source>
        <dbReference type="EMBL" id="CUH60887.1"/>
    </source>
</evidence>
<dbReference type="eggNOG" id="COG3176">
    <property type="taxonomic scope" value="Bacteria"/>
</dbReference>
<name>A0A0P1F024_9RHOB</name>
<dbReference type="RefSeq" id="WP_058123762.1">
    <property type="nucleotide sequence ID" value="NZ_CYRX01000031.1"/>
</dbReference>
<keyword evidence="3" id="KW-0808">Transferase</keyword>
<dbReference type="EC" id="2.3.2.30" evidence="7"/>
<reference evidence="11 12" key="1">
    <citation type="submission" date="2015-09" db="EMBL/GenBank/DDBJ databases">
        <authorList>
            <consortium name="Swine Surveillance"/>
        </authorList>
    </citation>
    <scope>NUCLEOTIDE SEQUENCE [LARGE SCALE GENOMIC DNA]</scope>
    <source>
        <strain evidence="11 12">CECT 5294</strain>
    </source>
</reference>
<comment type="function">
    <text evidence="9">Catalyzes the first step in the biosynthesis of ornithine lipids, which are phosphorus-free membrane lipids. Catalyzes the 3-hydroxyacyl-acyl carrier protein-dependent acylation of ornithine to form lyso-ornithine lipid (LOL).</text>
</comment>
<dbReference type="Gene3D" id="3.40.630.30">
    <property type="match status" value="1"/>
</dbReference>
<accession>A0A0P1F024</accession>
<evidence type="ECO:0000256" key="9">
    <source>
        <dbReference type="ARBA" id="ARBA00045724"/>
    </source>
</evidence>
<keyword evidence="5" id="KW-0012">Acyltransferase</keyword>
<evidence type="ECO:0000256" key="10">
    <source>
        <dbReference type="ARBA" id="ARBA00047785"/>
    </source>
</evidence>
<proteinExistence type="inferred from homology"/>
<comment type="pathway">
    <text evidence="1">Lipid metabolism.</text>
</comment>
<dbReference type="EMBL" id="CYRX01000031">
    <property type="protein sequence ID" value="CUH60887.1"/>
    <property type="molecule type" value="Genomic_DNA"/>
</dbReference>
<evidence type="ECO:0000256" key="2">
    <source>
        <dbReference type="ARBA" id="ARBA00022516"/>
    </source>
</evidence>
<dbReference type="InterPro" id="IPR052351">
    <property type="entry name" value="Ornithine_N-alpha-AT"/>
</dbReference>